<evidence type="ECO:0000259" key="4">
    <source>
        <dbReference type="Pfam" id="PF25023"/>
    </source>
</evidence>
<protein>
    <submittedName>
        <fullName evidence="5">Rhs family protein</fullName>
    </submittedName>
</protein>
<dbReference type="InterPro" id="IPR056823">
    <property type="entry name" value="TEN-like_YD-shell"/>
</dbReference>
<feature type="region of interest" description="Disordered" evidence="2">
    <location>
        <begin position="1452"/>
        <end position="1549"/>
    </location>
</feature>
<dbReference type="EMBL" id="AGBM01000001">
    <property type="protein sequence ID" value="EJL01784.1"/>
    <property type="molecule type" value="Genomic_DNA"/>
</dbReference>
<comment type="caution">
    <text evidence="5">The sequence shown here is derived from an EMBL/GenBank/DDBJ whole genome shotgun (WGS) entry which is preliminary data.</text>
</comment>
<dbReference type="InterPro" id="IPR022385">
    <property type="entry name" value="Rhs_assc_core"/>
</dbReference>
<dbReference type="HOGENOM" id="CLU_002146_1_0_6"/>
<feature type="region of interest" description="Disordered" evidence="2">
    <location>
        <begin position="1172"/>
        <end position="1191"/>
    </location>
</feature>
<organism evidence="5">
    <name type="scientific">Pseudomonas fluorescens (strain Q2-87)</name>
    <dbReference type="NCBI Taxonomy" id="1038922"/>
    <lineage>
        <taxon>Bacteria</taxon>
        <taxon>Pseudomonadati</taxon>
        <taxon>Pseudomonadota</taxon>
        <taxon>Gammaproteobacteria</taxon>
        <taxon>Pseudomonadales</taxon>
        <taxon>Pseudomonadaceae</taxon>
        <taxon>Pseudomonas</taxon>
    </lineage>
</organism>
<evidence type="ECO:0000256" key="2">
    <source>
        <dbReference type="SAM" id="MobiDB-lite"/>
    </source>
</evidence>
<dbReference type="eggNOG" id="COG3209">
    <property type="taxonomic scope" value="Bacteria"/>
</dbReference>
<evidence type="ECO:0000313" key="5">
    <source>
        <dbReference type="EMBL" id="EJL01784.1"/>
    </source>
</evidence>
<dbReference type="PATRIC" id="fig|1038922.3.peg.3016"/>
<keyword evidence="3" id="KW-1133">Transmembrane helix</keyword>
<evidence type="ECO:0000256" key="3">
    <source>
        <dbReference type="SAM" id="Phobius"/>
    </source>
</evidence>
<accession>J2Y4Q5</accession>
<proteinExistence type="predicted"/>
<reference evidence="5" key="1">
    <citation type="journal article" date="2012" name="PLoS Genet.">
        <title>Comparative Genomics of Plant-Associated Pseudomonas spp.: Insights into Diversity and Inheritance of Traits Involved in Multitrophic Interactions.</title>
        <authorList>
            <person name="Loper J.E."/>
            <person name="Hassan K.A."/>
            <person name="Mavrodi D.V."/>
            <person name="Davis E.W.II."/>
            <person name="Lim C.K."/>
            <person name="Shaffer B.T."/>
            <person name="Elbourne L.D."/>
            <person name="Stockwell V.O."/>
            <person name="Hartney S.L."/>
            <person name="Breakwell K."/>
            <person name="Henkels M.D."/>
            <person name="Tetu S.G."/>
            <person name="Rangel L.I."/>
            <person name="Kidarsa T.A."/>
            <person name="Wilson N.L."/>
            <person name="van de Mortel J.E."/>
            <person name="Song C."/>
            <person name="Blumhagen R."/>
            <person name="Radune D."/>
            <person name="Hostetler J.B."/>
            <person name="Brinkac L.M."/>
            <person name="Durkin A.S."/>
            <person name="Kluepfel D.A."/>
            <person name="Wechter W.P."/>
            <person name="Anderson A.J."/>
            <person name="Kim Y.C."/>
            <person name="Pierson L.S.III."/>
            <person name="Pierson E.A."/>
            <person name="Lindow S.E."/>
            <person name="Kobayashi D.Y."/>
            <person name="Raaijmakers J.M."/>
            <person name="Weller D.M."/>
            <person name="Thomashow L.S."/>
            <person name="Allen A.E."/>
            <person name="Paulsen I.T."/>
        </authorList>
    </citation>
    <scope>NUCLEOTIDE SEQUENCE [LARGE SCALE GENOMIC DNA]</scope>
    <source>
        <strain evidence="5">Q2-87</strain>
    </source>
</reference>
<keyword evidence="3" id="KW-0812">Transmembrane</keyword>
<feature type="transmembrane region" description="Helical" evidence="3">
    <location>
        <begin position="1425"/>
        <end position="1446"/>
    </location>
</feature>
<feature type="domain" description="Teneurin-like YD-shell" evidence="4">
    <location>
        <begin position="1087"/>
        <end position="1364"/>
    </location>
</feature>
<keyword evidence="1" id="KW-0677">Repeat</keyword>
<sequence length="1573" mass="174996">MTDSTAVHSNAFNFMSYVAGGVDPRTNQYTFSINFPEFKPNFLNGPLLSLAMGFNPMNRHDSGYGTGWNLQQSQYRVQRQILTLNSGERYKVTAQREEGVLVELLMKEKKLNTFRFYRDKDDDQLYRLVHKSGLVEELRVHGRGDDAVALPVRMIAPEGHAVTLGHLPFGAHDFRLASISDERGDLLKVDRQEGSVILDLHPTAGANGTPLARYSMTLDSGTEKYVNVITLPSEAGRNVAWRLNYRPVGEYTCIVSVETPLGGREEVVYDAQGHEFPTGSGRQPIPRVKEHRVFPGSGQPMVETHYSFTDGSTYLETNNFLGRNLALSWNDEGLDNLYQFTGSHYAYGCTEHLMDGGVEVQRIKRTFNQFHLLTLETTTRNTAQQEVETVYGQIPGGFDSQPAWFQLPHEVTNRWRLGSQLRSEKSSSTYDSYGNLLVQTHPTGIVETSFYYDKDGEDGCPKDPDGFVRNLKSQTQTPAPGYVAGAPTLRTDYRYVLYPSLDGSGRSSWLALQRETLTRTAPGAVMELRSTAYEYYHDKDDARAHEVHGRLKRQSVALNEKATITAYTYGVTMGTLADETVLQTVETLTTDFDQVHKIITLESSLLNGESLLERDDNDVEIRRTYDVLNRVTSETVAPNDPRYKATRNYEYYLSASIGQRAEQWLFDVKGVKTVTAFDGLNRAVYEERNDADSSQPTMRQTYAAQYDVFGNLIEQTEYDWWGAQEKPFKTRFLFDDWNQPFCEIGSDGVERYKQVNPIGDRNWSGPIERSWEQDLTEVHFSGITETRLNLFEKPVQTERLALNESVISRQKYSYDGLGRSVKEELGLRTPLRVTEYSYDAFDRMTQTILPQGARIVREYAEHSAEDWPTRISVDGQELGTQTFDGLGRMTESVTGGRLQRYEYDPQQTRPKTVTPASGQTVEYQYMPQLSDEPLRRQLSGGDICNYEYDPANARLTKASVGGRTLARTYFSFGETKSETVEADGQTFAMAYEYSFRSRLLSYTDVLDQIQQYEYDPKGRLERTSLGTTSSAFTYDALGRVATITTQDIVDGAPARTLGISLEYDEFHREIKRTFDLDGVIQVLDQVYDEFDCLVRRTLTEGPQTLRDETYAYDLRGRLETYTCAGSQPPIDPYGNRLSGQTFIFDAMDNLIIVITETVDGKNNMAEYHYENPQDPAQLSRVTNSGDAGHPDELVLSYDANGNLVQDEQGRVLEYDALNRLLSVSESGSGKAGNFQYDPLDRLSNNDDGGGSQQHFYKDDHIANLVDGERSSTFMRGDDHLLAERQGDNTLLLAGNFTNSVMNEVSSDSTHSLAYSPYGYRSAEQPINTELGFNGELREAQTGGYMLGKGYRVYSPVLMRFNSPDSWSPFGKGGLNGYAYSQRPLDEVDPTGHFVVNAALGALLLGVIAASTSVGAALTDDNTARIVFIAIASVTAAASIGLGASAFRMTPATNRRPVAHPQSRAGTSSRPTGYGSRPTNDPFAGATAPRLSVSSASGRAGDPYAATAPRLSASSASEGPSGPYAATAPPPSNPPSYSTATGKSGMPPKYTEVDLNELLRGATIRMNGIRSTAP</sequence>
<evidence type="ECO:0000256" key="1">
    <source>
        <dbReference type="ARBA" id="ARBA00022737"/>
    </source>
</evidence>
<dbReference type="Pfam" id="PF25023">
    <property type="entry name" value="TEN_YD-shell"/>
    <property type="match status" value="1"/>
</dbReference>
<name>J2Y4Q5_PSEFQ</name>
<dbReference type="RefSeq" id="WP_003181277.1">
    <property type="nucleotide sequence ID" value="NZ_CM001558.1"/>
</dbReference>
<dbReference type="NCBIfam" id="TIGR03696">
    <property type="entry name" value="Rhs_assc_core"/>
    <property type="match status" value="1"/>
</dbReference>
<keyword evidence="3" id="KW-0472">Membrane</keyword>
<feature type="transmembrane region" description="Helical" evidence="3">
    <location>
        <begin position="1393"/>
        <end position="1418"/>
    </location>
</feature>
<feature type="compositionally biased region" description="Polar residues" evidence="2">
    <location>
        <begin position="1174"/>
        <end position="1185"/>
    </location>
</feature>
<dbReference type="Proteomes" id="UP000007289">
    <property type="component" value="Chromosome"/>
</dbReference>
<dbReference type="Gene3D" id="2.180.10.10">
    <property type="entry name" value="RHS repeat-associated core"/>
    <property type="match status" value="2"/>
</dbReference>
<feature type="compositionally biased region" description="Low complexity" evidence="2">
    <location>
        <begin position="1511"/>
        <end position="1526"/>
    </location>
</feature>
<gene>
    <name evidence="5" type="ORF">PflQ2_2509</name>
</gene>